<sequence>MRRIRMIAVLAASVIGLAACGSTAEVSYNRPDEGTLLIYTGAGAFRDVLRYTVDNLLPPTTKVQLVDAPADANERIEAGDADLAFYQQAPAFEQGKASYPSLSVVSKVSVEPYALYSAKWTDLKETPSWVNMGVVEDEVTGQSLPHGSKIVLPGSTENFARGLYLLQSAHLVELDRPFGGVTPVDLSITEANVKDSLRHLSLLGLHSDERLTEIYPQYDALVLSPRQAAILGLDPKKDALAVEPGPKNPWATVLVAPSRLAGDPRLLELTHALESPSVATFLTSGPNLPATP</sequence>
<keyword evidence="4" id="KW-0472">Membrane</keyword>
<dbReference type="Pfam" id="PF03180">
    <property type="entry name" value="Lipoprotein_9"/>
    <property type="match status" value="1"/>
</dbReference>
<comment type="similarity">
    <text evidence="2">Belongs to the NlpA lipoprotein family.</text>
</comment>
<evidence type="ECO:0000256" key="1">
    <source>
        <dbReference type="ARBA" id="ARBA00004635"/>
    </source>
</evidence>
<reference evidence="8 9" key="1">
    <citation type="submission" date="2018-06" db="EMBL/GenBank/DDBJ databases">
        <title>Genomic Encyclopedia of Type Strains, Phase III (KMG-III): the genomes of soil and plant-associated and newly described type strains.</title>
        <authorList>
            <person name="Whitman W."/>
        </authorList>
    </citation>
    <scope>NUCLEOTIDE SEQUENCE [LARGE SCALE GENOMIC DNA]</scope>
    <source>
        <strain evidence="8 9">CGMCC 4.7090</strain>
    </source>
</reference>
<dbReference type="PANTHER" id="PTHR30429">
    <property type="entry name" value="D-METHIONINE-BINDING LIPOPROTEIN METQ"/>
    <property type="match status" value="1"/>
</dbReference>
<dbReference type="AlphaFoldDB" id="A0A327Z3V5"/>
<evidence type="ECO:0000313" key="8">
    <source>
        <dbReference type="EMBL" id="RAK30415.1"/>
    </source>
</evidence>
<comment type="caution">
    <text evidence="8">The sequence shown here is derived from an EMBL/GenBank/DDBJ whole genome shotgun (WGS) entry which is preliminary data.</text>
</comment>
<keyword evidence="6" id="KW-0449">Lipoprotein</keyword>
<evidence type="ECO:0000256" key="4">
    <source>
        <dbReference type="ARBA" id="ARBA00023136"/>
    </source>
</evidence>
<dbReference type="GO" id="GO:0016020">
    <property type="term" value="C:membrane"/>
    <property type="evidence" value="ECO:0007669"/>
    <property type="project" value="UniProtKB-SubCell"/>
</dbReference>
<name>A0A327Z3V5_9ACTN</name>
<feature type="signal peptide" evidence="7">
    <location>
        <begin position="1"/>
        <end position="24"/>
    </location>
</feature>
<dbReference type="EMBL" id="QLMJ01000016">
    <property type="protein sequence ID" value="RAK30415.1"/>
    <property type="molecule type" value="Genomic_DNA"/>
</dbReference>
<feature type="chain" id="PRO_5016326402" evidence="7">
    <location>
        <begin position="25"/>
        <end position="292"/>
    </location>
</feature>
<accession>A0A327Z3V5</accession>
<gene>
    <name evidence="8" type="ORF">B0I29_11674</name>
</gene>
<evidence type="ECO:0000256" key="2">
    <source>
        <dbReference type="ARBA" id="ARBA00008973"/>
    </source>
</evidence>
<comment type="subcellular location">
    <subcellularLocation>
        <location evidence="1">Membrane</location>
        <topology evidence="1">Lipid-anchor</topology>
    </subcellularLocation>
</comment>
<dbReference type="InterPro" id="IPR004872">
    <property type="entry name" value="Lipoprotein_NlpA"/>
</dbReference>
<dbReference type="RefSeq" id="WP_220091429.1">
    <property type="nucleotide sequence ID" value="NZ_JACHWI010000007.1"/>
</dbReference>
<evidence type="ECO:0000256" key="5">
    <source>
        <dbReference type="ARBA" id="ARBA00023139"/>
    </source>
</evidence>
<dbReference type="Gene3D" id="3.40.190.10">
    <property type="entry name" value="Periplasmic binding protein-like II"/>
    <property type="match status" value="2"/>
</dbReference>
<evidence type="ECO:0000256" key="3">
    <source>
        <dbReference type="ARBA" id="ARBA00022729"/>
    </source>
</evidence>
<keyword evidence="3 7" id="KW-0732">Signal</keyword>
<protein>
    <submittedName>
        <fullName evidence="8">D-methionine transport system substrate-binding protein</fullName>
    </submittedName>
</protein>
<keyword evidence="9" id="KW-1185">Reference proteome</keyword>
<dbReference type="SUPFAM" id="SSF53850">
    <property type="entry name" value="Periplasmic binding protein-like II"/>
    <property type="match status" value="1"/>
</dbReference>
<dbReference type="PANTHER" id="PTHR30429:SF0">
    <property type="entry name" value="METHIONINE-BINDING LIPOPROTEIN METQ"/>
    <property type="match status" value="1"/>
</dbReference>
<dbReference type="Proteomes" id="UP000249341">
    <property type="component" value="Unassembled WGS sequence"/>
</dbReference>
<proteinExistence type="inferred from homology"/>
<evidence type="ECO:0000313" key="9">
    <source>
        <dbReference type="Proteomes" id="UP000249341"/>
    </source>
</evidence>
<keyword evidence="5" id="KW-0564">Palmitate</keyword>
<dbReference type="PROSITE" id="PS51257">
    <property type="entry name" value="PROKAR_LIPOPROTEIN"/>
    <property type="match status" value="1"/>
</dbReference>
<evidence type="ECO:0000256" key="7">
    <source>
        <dbReference type="SAM" id="SignalP"/>
    </source>
</evidence>
<organism evidence="8 9">
    <name type="scientific">Actinoplanes lutulentus</name>
    <dbReference type="NCBI Taxonomy" id="1287878"/>
    <lineage>
        <taxon>Bacteria</taxon>
        <taxon>Bacillati</taxon>
        <taxon>Actinomycetota</taxon>
        <taxon>Actinomycetes</taxon>
        <taxon>Micromonosporales</taxon>
        <taxon>Micromonosporaceae</taxon>
        <taxon>Actinoplanes</taxon>
    </lineage>
</organism>
<evidence type="ECO:0000256" key="6">
    <source>
        <dbReference type="ARBA" id="ARBA00023288"/>
    </source>
</evidence>